<evidence type="ECO:0000313" key="4">
    <source>
        <dbReference type="Proteomes" id="UP000278962"/>
    </source>
</evidence>
<protein>
    <submittedName>
        <fullName evidence="3">Uncharacterized protein</fullName>
    </submittedName>
</protein>
<organism evidence="3 4">
    <name type="scientific">Solirubrobacter pauli</name>
    <dbReference type="NCBI Taxonomy" id="166793"/>
    <lineage>
        <taxon>Bacteria</taxon>
        <taxon>Bacillati</taxon>
        <taxon>Actinomycetota</taxon>
        <taxon>Thermoleophilia</taxon>
        <taxon>Solirubrobacterales</taxon>
        <taxon>Solirubrobacteraceae</taxon>
        <taxon>Solirubrobacter</taxon>
    </lineage>
</organism>
<accession>A0A660L216</accession>
<feature type="transmembrane region" description="Helical" evidence="2">
    <location>
        <begin position="12"/>
        <end position="32"/>
    </location>
</feature>
<evidence type="ECO:0000256" key="2">
    <source>
        <dbReference type="SAM" id="Phobius"/>
    </source>
</evidence>
<keyword evidence="2" id="KW-0472">Membrane</keyword>
<keyword evidence="4" id="KW-1185">Reference proteome</keyword>
<feature type="region of interest" description="Disordered" evidence="1">
    <location>
        <begin position="124"/>
        <end position="203"/>
    </location>
</feature>
<dbReference type="AlphaFoldDB" id="A0A660L216"/>
<dbReference type="RefSeq" id="WP_121258387.1">
    <property type="nucleotide sequence ID" value="NZ_RBIL01000003.1"/>
</dbReference>
<keyword evidence="2" id="KW-1133">Transmembrane helix</keyword>
<feature type="compositionally biased region" description="Low complexity" evidence="1">
    <location>
        <begin position="137"/>
        <end position="203"/>
    </location>
</feature>
<reference evidence="3 4" key="1">
    <citation type="submission" date="2018-10" db="EMBL/GenBank/DDBJ databases">
        <title>Genomic Encyclopedia of Archaeal and Bacterial Type Strains, Phase II (KMG-II): from individual species to whole genera.</title>
        <authorList>
            <person name="Goeker M."/>
        </authorList>
    </citation>
    <scope>NUCLEOTIDE SEQUENCE [LARGE SCALE GENOMIC DNA]</scope>
    <source>
        <strain evidence="3 4">DSM 14954</strain>
    </source>
</reference>
<evidence type="ECO:0000256" key="1">
    <source>
        <dbReference type="SAM" id="MobiDB-lite"/>
    </source>
</evidence>
<dbReference type="EMBL" id="RBIL01000003">
    <property type="protein sequence ID" value="RKQ84897.1"/>
    <property type="molecule type" value="Genomic_DNA"/>
</dbReference>
<gene>
    <name evidence="3" type="ORF">C8N24_6528</name>
</gene>
<feature type="compositionally biased region" description="Low complexity" evidence="1">
    <location>
        <begin position="43"/>
        <end position="81"/>
    </location>
</feature>
<proteinExistence type="predicted"/>
<comment type="caution">
    <text evidence="3">The sequence shown here is derived from an EMBL/GenBank/DDBJ whole genome shotgun (WGS) entry which is preliminary data.</text>
</comment>
<feature type="compositionally biased region" description="Basic residues" evidence="1">
    <location>
        <begin position="124"/>
        <end position="136"/>
    </location>
</feature>
<name>A0A660L216_9ACTN</name>
<dbReference type="Proteomes" id="UP000278962">
    <property type="component" value="Unassembled WGS sequence"/>
</dbReference>
<feature type="region of interest" description="Disordered" evidence="1">
    <location>
        <begin position="36"/>
        <end position="81"/>
    </location>
</feature>
<sequence length="203" mass="19217">MPGALTRQGEPAGAPLAAVLIVLAVLGFVVALNVTSTTPGDEPATGAGRAPAAPGEDATAGGRTGRAAATSGEDAAAGGRAGRAAAASGEGAGVGADAVVAATSSPAGLSPVAALPRLTVAARRRATSRAARRPAARPRAAQPRPVVTASPTPAGTPVAPAATVAPRPAPAATVAPRPAPVRTAAPRPAQPDFDSSGGFDSSG</sequence>
<keyword evidence="2" id="KW-0812">Transmembrane</keyword>
<evidence type="ECO:0000313" key="3">
    <source>
        <dbReference type="EMBL" id="RKQ84897.1"/>
    </source>
</evidence>